<dbReference type="PROSITE" id="PS50977">
    <property type="entry name" value="HTH_TETR_2"/>
    <property type="match status" value="1"/>
</dbReference>
<feature type="domain" description="HTH tetR-type" evidence="3">
    <location>
        <begin position="16"/>
        <end position="75"/>
    </location>
</feature>
<evidence type="ECO:0000256" key="2">
    <source>
        <dbReference type="PROSITE-ProRule" id="PRU00335"/>
    </source>
</evidence>
<reference evidence="4 5" key="1">
    <citation type="journal article" date="2016" name="Antonie Van Leeuwenhoek">
        <title>Dongia soli sp. nov., isolated from soil from Dokdo, Korea.</title>
        <authorList>
            <person name="Kim D.U."/>
            <person name="Lee H."/>
            <person name="Kim H."/>
            <person name="Kim S.G."/>
            <person name="Ka J.O."/>
        </authorList>
    </citation>
    <scope>NUCLEOTIDE SEQUENCE [LARGE SCALE GENOMIC DNA]</scope>
    <source>
        <strain evidence="4 5">D78</strain>
    </source>
</reference>
<keyword evidence="5" id="KW-1185">Reference proteome</keyword>
<name>A0ABU5ECV7_9PROT</name>
<dbReference type="Gene3D" id="1.10.357.10">
    <property type="entry name" value="Tetracycline Repressor, domain 2"/>
    <property type="match status" value="1"/>
</dbReference>
<gene>
    <name evidence="4" type="ORF">SMD27_15335</name>
</gene>
<sequence>MTRNKTQASPTAARGEPLRQRVIDAAERLLRQGKADFSMRDLATEAAVSFATPFNQFGSKAAIMHALSARRIDTMAKRFAGMSPPPDAAGRVLLAIDTAVEVMLEEPEVNRAVMGWIGTAGPSPGTVLAHSTALWSLALGDGEGLSAAGRQEALRRLSEQLAFAFRGVLSFWTAGELPDEKLATNAREIAKTLLLGFAERPLFCDSAS</sequence>
<proteinExistence type="predicted"/>
<evidence type="ECO:0000259" key="3">
    <source>
        <dbReference type="PROSITE" id="PS50977"/>
    </source>
</evidence>
<dbReference type="EMBL" id="JAXCLW010000004">
    <property type="protein sequence ID" value="MDY0884218.1"/>
    <property type="molecule type" value="Genomic_DNA"/>
</dbReference>
<organism evidence="4 5">
    <name type="scientific">Dongia soli</name>
    <dbReference type="NCBI Taxonomy" id="600628"/>
    <lineage>
        <taxon>Bacteria</taxon>
        <taxon>Pseudomonadati</taxon>
        <taxon>Pseudomonadota</taxon>
        <taxon>Alphaproteobacteria</taxon>
        <taxon>Rhodospirillales</taxon>
        <taxon>Dongiaceae</taxon>
        <taxon>Dongia</taxon>
    </lineage>
</organism>
<dbReference type="RefSeq" id="WP_320509288.1">
    <property type="nucleotide sequence ID" value="NZ_JAXCLW010000004.1"/>
</dbReference>
<evidence type="ECO:0000313" key="5">
    <source>
        <dbReference type="Proteomes" id="UP001279642"/>
    </source>
</evidence>
<keyword evidence="1 2" id="KW-0238">DNA-binding</keyword>
<accession>A0ABU5ECV7</accession>
<dbReference type="InterPro" id="IPR009057">
    <property type="entry name" value="Homeodomain-like_sf"/>
</dbReference>
<dbReference type="PANTHER" id="PTHR30055:SF219">
    <property type="entry name" value="TRANSCRIPTIONAL REGULATORY PROTEIN"/>
    <property type="match status" value="1"/>
</dbReference>
<dbReference type="Proteomes" id="UP001279642">
    <property type="component" value="Unassembled WGS sequence"/>
</dbReference>
<dbReference type="SUPFAM" id="SSF46689">
    <property type="entry name" value="Homeodomain-like"/>
    <property type="match status" value="1"/>
</dbReference>
<dbReference type="Pfam" id="PF00440">
    <property type="entry name" value="TetR_N"/>
    <property type="match status" value="1"/>
</dbReference>
<feature type="DNA-binding region" description="H-T-H motif" evidence="2">
    <location>
        <begin position="38"/>
        <end position="57"/>
    </location>
</feature>
<protein>
    <submittedName>
        <fullName evidence="4">Helix-turn-helix domain-containing protein</fullName>
    </submittedName>
</protein>
<dbReference type="InterPro" id="IPR050109">
    <property type="entry name" value="HTH-type_TetR-like_transc_reg"/>
</dbReference>
<comment type="caution">
    <text evidence="4">The sequence shown here is derived from an EMBL/GenBank/DDBJ whole genome shotgun (WGS) entry which is preliminary data.</text>
</comment>
<dbReference type="InterPro" id="IPR001647">
    <property type="entry name" value="HTH_TetR"/>
</dbReference>
<dbReference type="PANTHER" id="PTHR30055">
    <property type="entry name" value="HTH-TYPE TRANSCRIPTIONAL REGULATOR RUTR"/>
    <property type="match status" value="1"/>
</dbReference>
<evidence type="ECO:0000256" key="1">
    <source>
        <dbReference type="ARBA" id="ARBA00023125"/>
    </source>
</evidence>
<evidence type="ECO:0000313" key="4">
    <source>
        <dbReference type="EMBL" id="MDY0884218.1"/>
    </source>
</evidence>